<dbReference type="GO" id="GO:0003677">
    <property type="term" value="F:DNA binding"/>
    <property type="evidence" value="ECO:0007669"/>
    <property type="project" value="UniProtKB-KW"/>
</dbReference>
<dbReference type="AlphaFoldDB" id="A0A852V427"/>
<dbReference type="PROSITE" id="PS51674">
    <property type="entry name" value="4FE4S_WBL"/>
    <property type="match status" value="1"/>
</dbReference>
<evidence type="ECO:0000313" key="13">
    <source>
        <dbReference type="EMBL" id="NYF44577.1"/>
    </source>
</evidence>
<name>A0A852V427_9ACTN</name>
<evidence type="ECO:0000256" key="4">
    <source>
        <dbReference type="ARBA" id="ARBA00022485"/>
    </source>
</evidence>
<evidence type="ECO:0000313" key="14">
    <source>
        <dbReference type="Proteomes" id="UP000576393"/>
    </source>
</evidence>
<comment type="caution">
    <text evidence="13">The sequence shown here is derived from an EMBL/GenBank/DDBJ whole genome shotgun (WGS) entry which is preliminary data.</text>
</comment>
<dbReference type="GO" id="GO:0051539">
    <property type="term" value="F:4 iron, 4 sulfur cluster binding"/>
    <property type="evidence" value="ECO:0007669"/>
    <property type="project" value="UniProtKB-KW"/>
</dbReference>
<dbReference type="GO" id="GO:0047134">
    <property type="term" value="F:protein-disulfide reductase [NAD(P)H] activity"/>
    <property type="evidence" value="ECO:0007669"/>
    <property type="project" value="TreeGrafter"/>
</dbReference>
<evidence type="ECO:0000256" key="2">
    <source>
        <dbReference type="ARBA" id="ARBA00004496"/>
    </source>
</evidence>
<dbReference type="GO" id="GO:0045454">
    <property type="term" value="P:cell redox homeostasis"/>
    <property type="evidence" value="ECO:0007669"/>
    <property type="project" value="TreeGrafter"/>
</dbReference>
<evidence type="ECO:0000259" key="12">
    <source>
        <dbReference type="PROSITE" id="PS51674"/>
    </source>
</evidence>
<dbReference type="Pfam" id="PF02467">
    <property type="entry name" value="Whib"/>
    <property type="match status" value="1"/>
</dbReference>
<dbReference type="InterPro" id="IPR003482">
    <property type="entry name" value="Whib"/>
</dbReference>
<evidence type="ECO:0000256" key="9">
    <source>
        <dbReference type="ARBA" id="ARBA00023125"/>
    </source>
</evidence>
<keyword evidence="9" id="KW-0238">DNA-binding</keyword>
<evidence type="ECO:0000256" key="3">
    <source>
        <dbReference type="ARBA" id="ARBA00006597"/>
    </source>
</evidence>
<keyword evidence="11" id="KW-0804">Transcription</keyword>
<dbReference type="InterPro" id="IPR034768">
    <property type="entry name" value="4FE4S_WBL"/>
</dbReference>
<sequence>MAIAAAIRTWHDDAECRGIDHYVFANDTEPLPDGRPRPPYDDEEAKRYCRRCPVRERCLKDALDRRDFHLTRGGLNSDELRAESRRRVRRAAAAR</sequence>
<keyword evidence="10" id="KW-1015">Disulfide bond</keyword>
<evidence type="ECO:0000256" key="10">
    <source>
        <dbReference type="ARBA" id="ARBA00023157"/>
    </source>
</evidence>
<dbReference type="GO" id="GO:0005737">
    <property type="term" value="C:cytoplasm"/>
    <property type="evidence" value="ECO:0007669"/>
    <property type="project" value="UniProtKB-SubCell"/>
</dbReference>
<dbReference type="Proteomes" id="UP000576393">
    <property type="component" value="Unassembled WGS sequence"/>
</dbReference>
<reference evidence="13 14" key="1">
    <citation type="submission" date="2020-07" db="EMBL/GenBank/DDBJ databases">
        <title>Sequencing the genomes of 1000 actinobacteria strains.</title>
        <authorList>
            <person name="Klenk H.-P."/>
        </authorList>
    </citation>
    <scope>NUCLEOTIDE SEQUENCE [LARGE SCALE GENOMIC DNA]</scope>
    <source>
        <strain evidence="13 14">DSM 45763</strain>
    </source>
</reference>
<comment type="subcellular location">
    <subcellularLocation>
        <location evidence="2">Cytoplasm</location>
    </subcellularLocation>
</comment>
<evidence type="ECO:0000256" key="7">
    <source>
        <dbReference type="ARBA" id="ARBA00023014"/>
    </source>
</evidence>
<dbReference type="GO" id="GO:0046872">
    <property type="term" value="F:metal ion binding"/>
    <property type="evidence" value="ECO:0007669"/>
    <property type="project" value="UniProtKB-KW"/>
</dbReference>
<evidence type="ECO:0000256" key="1">
    <source>
        <dbReference type="ARBA" id="ARBA00001966"/>
    </source>
</evidence>
<keyword evidence="6" id="KW-0408">Iron</keyword>
<keyword evidence="14" id="KW-1185">Reference proteome</keyword>
<evidence type="ECO:0000256" key="11">
    <source>
        <dbReference type="ARBA" id="ARBA00023163"/>
    </source>
</evidence>
<dbReference type="RefSeq" id="WP_179829013.1">
    <property type="nucleotide sequence ID" value="NZ_JACCCO010000004.1"/>
</dbReference>
<keyword evidence="8" id="KW-0805">Transcription regulation</keyword>
<feature type="domain" description="4Fe-4S Wbl-type" evidence="12">
    <location>
        <begin position="15"/>
        <end position="82"/>
    </location>
</feature>
<protein>
    <submittedName>
        <fullName evidence="13">WhiB family redox-sensing transcriptional regulator</fullName>
    </submittedName>
</protein>
<dbReference type="EMBL" id="JACCCO010000004">
    <property type="protein sequence ID" value="NYF44577.1"/>
    <property type="molecule type" value="Genomic_DNA"/>
</dbReference>
<organism evidence="13 14">
    <name type="scientific">Streptosporangium sandarakinum</name>
    <dbReference type="NCBI Taxonomy" id="1260955"/>
    <lineage>
        <taxon>Bacteria</taxon>
        <taxon>Bacillati</taxon>
        <taxon>Actinomycetota</taxon>
        <taxon>Actinomycetes</taxon>
        <taxon>Streptosporangiales</taxon>
        <taxon>Streptosporangiaceae</taxon>
        <taxon>Streptosporangium</taxon>
    </lineage>
</organism>
<accession>A0A852V427</accession>
<dbReference type="PANTHER" id="PTHR38839">
    <property type="entry name" value="TRANSCRIPTIONAL REGULATOR WHID-RELATED"/>
    <property type="match status" value="1"/>
</dbReference>
<comment type="cofactor">
    <cofactor evidence="1">
        <name>[4Fe-4S] cluster</name>
        <dbReference type="ChEBI" id="CHEBI:49883"/>
    </cofactor>
</comment>
<comment type="similarity">
    <text evidence="3">Belongs to the WhiB family.</text>
</comment>
<gene>
    <name evidence="13" type="ORF">HDA43_006819</name>
</gene>
<dbReference type="GO" id="GO:0045892">
    <property type="term" value="P:negative regulation of DNA-templated transcription"/>
    <property type="evidence" value="ECO:0007669"/>
    <property type="project" value="TreeGrafter"/>
</dbReference>
<evidence type="ECO:0000256" key="6">
    <source>
        <dbReference type="ARBA" id="ARBA00023004"/>
    </source>
</evidence>
<evidence type="ECO:0000256" key="5">
    <source>
        <dbReference type="ARBA" id="ARBA00022723"/>
    </source>
</evidence>
<keyword evidence="7" id="KW-0411">Iron-sulfur</keyword>
<keyword evidence="5" id="KW-0479">Metal-binding</keyword>
<evidence type="ECO:0000256" key="8">
    <source>
        <dbReference type="ARBA" id="ARBA00023015"/>
    </source>
</evidence>
<proteinExistence type="inferred from homology"/>
<keyword evidence="4" id="KW-0004">4Fe-4S</keyword>